<sequence>MELLDQIRIKALASLRPPQRLPLSEWAPRNVKFPQGVNNDPGWMELWPPQRGIGDAITDPFLERVTVLKCVRVGYTTLLTAAIASYGLNEPSPMLLYMPTDDDCRDYVVSDMEPIFDASPAVAGLFSTDADESGRSTITQRRFPGGYLKVLAAKSPRNFRRHSARVLLIDEEDGMEPTKEGDPVTLAERRTLGFVNRKIIRGSTPTDASVSTILQAYRESDMRIYEVPCPSCGARHQLVWADIRFPDGPESAHWRCPTCEAPIAERFKAEMVSKGAWRATRPEVKGHAGFHLNALISLFPNASWAKLADEFLRAHKDPERLRVFKNTLLAEAWEDAADTIDDEVLFKRHERFGLGVDWADEDGELHRLDMPEAVVIITCGVDVQDDRVEATVMGHAEDGTAFVLAHFVFYGSPEDEGTWRELDEMLLSRWKHPLGGMIGISAACVDSGDGGWTDEVYAFCVPRMRRGVMAIKGMHGFSRPVIEPSKGKIRGGTEIGRGTLWIVGSDAVKTQILNRITRAPESIRFSASLPRVWFEQFASERRVVRRIGGRPVRKYERIGAKAAEALDCSVYALAARAAIPLADFDKIRARLRGEPATQPAARSTAPRDYLGDTSNFL</sequence>
<evidence type="ECO:0000313" key="1">
    <source>
        <dbReference type="EMBL" id="WAJ26864.1"/>
    </source>
</evidence>
<proteinExistence type="predicted"/>
<gene>
    <name evidence="1" type="ORF">OXU80_18615</name>
</gene>
<dbReference type="EMBL" id="CP113520">
    <property type="protein sequence ID" value="WAJ26864.1"/>
    <property type="molecule type" value="Genomic_DNA"/>
</dbReference>
<keyword evidence="2" id="KW-1185">Reference proteome</keyword>
<organism evidence="1 2">
    <name type="scientific">Antarcticirhabdus aurantiaca</name>
    <dbReference type="NCBI Taxonomy" id="2606717"/>
    <lineage>
        <taxon>Bacteria</taxon>
        <taxon>Pseudomonadati</taxon>
        <taxon>Pseudomonadota</taxon>
        <taxon>Alphaproteobacteria</taxon>
        <taxon>Hyphomicrobiales</taxon>
        <taxon>Aurantimonadaceae</taxon>
        <taxon>Antarcticirhabdus</taxon>
    </lineage>
</organism>
<accession>A0ACD4NJ71</accession>
<dbReference type="Proteomes" id="UP001163223">
    <property type="component" value="Chromosome"/>
</dbReference>
<evidence type="ECO:0000313" key="2">
    <source>
        <dbReference type="Proteomes" id="UP001163223"/>
    </source>
</evidence>
<protein>
    <submittedName>
        <fullName evidence="1">Phage terminase large subunit family protein</fullName>
    </submittedName>
</protein>
<name>A0ACD4NJ71_9HYPH</name>
<reference evidence="1" key="1">
    <citation type="submission" date="2022-11" db="EMBL/GenBank/DDBJ databases">
        <title>beta-Carotene-producing bacterium, Jeongeuplla avenae sp. nov., alleviates the salt stress of Arabidopsis seedlings.</title>
        <authorList>
            <person name="Jiang L."/>
            <person name="Lee J."/>
        </authorList>
    </citation>
    <scope>NUCLEOTIDE SEQUENCE</scope>
    <source>
        <strain evidence="1">DY_R2A_6</strain>
    </source>
</reference>